<feature type="compositionally biased region" description="Low complexity" evidence="1">
    <location>
        <begin position="67"/>
        <end position="79"/>
    </location>
</feature>
<reference evidence="2" key="1">
    <citation type="submission" date="2020-04" db="EMBL/GenBank/DDBJ databases">
        <authorList>
            <person name="Alioto T."/>
            <person name="Alioto T."/>
            <person name="Gomez Garrido J."/>
        </authorList>
    </citation>
    <scope>NUCLEOTIDE SEQUENCE</scope>
    <source>
        <strain evidence="2">A484AB</strain>
    </source>
</reference>
<protein>
    <submittedName>
        <fullName evidence="2">Uncharacterized protein</fullName>
    </submittedName>
</protein>
<evidence type="ECO:0000313" key="3">
    <source>
        <dbReference type="Proteomes" id="UP001152795"/>
    </source>
</evidence>
<name>A0A6S7JCA1_PARCT</name>
<dbReference type="EMBL" id="CACRXK020015415">
    <property type="protein sequence ID" value="CAB4028338.1"/>
    <property type="molecule type" value="Genomic_DNA"/>
</dbReference>
<organism evidence="2 3">
    <name type="scientific">Paramuricea clavata</name>
    <name type="common">Red gorgonian</name>
    <name type="synonym">Violescent sea-whip</name>
    <dbReference type="NCBI Taxonomy" id="317549"/>
    <lineage>
        <taxon>Eukaryota</taxon>
        <taxon>Metazoa</taxon>
        <taxon>Cnidaria</taxon>
        <taxon>Anthozoa</taxon>
        <taxon>Octocorallia</taxon>
        <taxon>Malacalcyonacea</taxon>
        <taxon>Plexauridae</taxon>
        <taxon>Paramuricea</taxon>
    </lineage>
</organism>
<accession>A0A6S7JCA1</accession>
<evidence type="ECO:0000313" key="2">
    <source>
        <dbReference type="EMBL" id="CAB4028338.1"/>
    </source>
</evidence>
<feature type="compositionally biased region" description="Low complexity" evidence="1">
    <location>
        <begin position="142"/>
        <end position="158"/>
    </location>
</feature>
<dbReference type="Proteomes" id="UP001152795">
    <property type="component" value="Unassembled WGS sequence"/>
</dbReference>
<keyword evidence="3" id="KW-1185">Reference proteome</keyword>
<comment type="caution">
    <text evidence="2">The sequence shown here is derived from an EMBL/GenBank/DDBJ whole genome shotgun (WGS) entry which is preliminary data.</text>
</comment>
<dbReference type="AlphaFoldDB" id="A0A6S7JCA1"/>
<feature type="compositionally biased region" description="Basic and acidic residues" evidence="1">
    <location>
        <begin position="43"/>
        <end position="55"/>
    </location>
</feature>
<feature type="region of interest" description="Disordered" evidence="1">
    <location>
        <begin position="1"/>
        <end position="120"/>
    </location>
</feature>
<feature type="non-terminal residue" evidence="2">
    <location>
        <position position="246"/>
    </location>
</feature>
<evidence type="ECO:0000256" key="1">
    <source>
        <dbReference type="SAM" id="MobiDB-lite"/>
    </source>
</evidence>
<gene>
    <name evidence="2" type="ORF">PACLA_8A006213</name>
</gene>
<feature type="region of interest" description="Disordered" evidence="1">
    <location>
        <begin position="142"/>
        <end position="210"/>
    </location>
</feature>
<proteinExistence type="predicted"/>
<sequence>MDLDLKSKKYTTNIGDKMKRRYVSDDELDPLSERRKAGKPGRSSREPPKIPEKAKPWRPTPKPRTVLPILRPTTALPRTRPIPRPRTRPLMTKPTTALPRTRPIPRSRTRPLMPTAGPKTYTSSVHINLVKPKTISVASITPRQTQTPPTKQAKPTVKSSIKINLKKPAVTQPKPKTRKPDRKMREVEPQPNLLQYTVPQIDPFGTDLQKPNHRKIETAANGAAVTYSISPAHIGPLDPLTSSRQV</sequence>